<dbReference type="GO" id="GO:0003677">
    <property type="term" value="F:DNA binding"/>
    <property type="evidence" value="ECO:0007669"/>
    <property type="project" value="InterPro"/>
</dbReference>
<feature type="domain" description="Transposase IS4-like" evidence="1">
    <location>
        <begin position="26"/>
        <end position="96"/>
    </location>
</feature>
<evidence type="ECO:0000313" key="3">
    <source>
        <dbReference type="Proteomes" id="UP001197378"/>
    </source>
</evidence>
<keyword evidence="3" id="KW-1185">Reference proteome</keyword>
<feature type="non-terminal residue" evidence="2">
    <location>
        <position position="1"/>
    </location>
</feature>
<dbReference type="GO" id="GO:0006313">
    <property type="term" value="P:DNA transposition"/>
    <property type="evidence" value="ECO:0007669"/>
    <property type="project" value="InterPro"/>
</dbReference>
<dbReference type="Proteomes" id="UP001197378">
    <property type="component" value="Unassembled WGS sequence"/>
</dbReference>
<accession>A0AAE2YQH0</accession>
<reference evidence="2" key="1">
    <citation type="journal article" date="2021" name="ISME J.">
        <title>Genomic evolution of the class Acidithiobacillia: deep-branching Proteobacteria living in extreme acidic conditions.</title>
        <authorList>
            <person name="Moya-Beltran A."/>
            <person name="Beard S."/>
            <person name="Rojas-Villalobos C."/>
            <person name="Issotta F."/>
            <person name="Gallardo Y."/>
            <person name="Ulloa R."/>
            <person name="Giaveno A."/>
            <person name="Degli Esposti M."/>
            <person name="Johnson D.B."/>
            <person name="Quatrini R."/>
        </authorList>
    </citation>
    <scope>NUCLEOTIDE SEQUENCE</scope>
    <source>
        <strain evidence="2">VAN18-1</strain>
    </source>
</reference>
<name>A0AAE2YQH0_9PROT</name>
<proteinExistence type="predicted"/>
<evidence type="ECO:0000259" key="1">
    <source>
        <dbReference type="Pfam" id="PF01609"/>
    </source>
</evidence>
<dbReference type="EMBL" id="JAAXYO010000144">
    <property type="protein sequence ID" value="MBU2788350.1"/>
    <property type="molecule type" value="Genomic_DNA"/>
</dbReference>
<dbReference type="RefSeq" id="WP_215885616.1">
    <property type="nucleotide sequence ID" value="NZ_JAAXYO010000144.1"/>
</dbReference>
<organism evidence="2 3">
    <name type="scientific">Igneacidithiobacillus copahuensis</name>
    <dbReference type="NCBI Taxonomy" id="2724909"/>
    <lineage>
        <taxon>Bacteria</taxon>
        <taxon>Pseudomonadati</taxon>
        <taxon>Pseudomonadota</taxon>
        <taxon>Acidithiobacillia</taxon>
        <taxon>Acidithiobacillales</taxon>
        <taxon>Acidithiobacillaceae</taxon>
        <taxon>Igneacidithiobacillus</taxon>
    </lineage>
</organism>
<protein>
    <submittedName>
        <fullName evidence="2">Transposase</fullName>
    </submittedName>
</protein>
<evidence type="ECO:0000313" key="2">
    <source>
        <dbReference type="EMBL" id="MBU2788350.1"/>
    </source>
</evidence>
<dbReference type="AlphaFoldDB" id="A0AAE2YQH0"/>
<dbReference type="Pfam" id="PF01609">
    <property type="entry name" value="DDE_Tnp_1"/>
    <property type="match status" value="1"/>
</dbReference>
<sequence>ITVAIRATGIDFPHLSQVFRIQRVTIDQKSGKIRDDCAYGLTSLTQDRATPENLMGIARGHWGIENRNHHVRDTTFHEDLSRVRTENGPRMMATLRELAMSIMRLTGVENIAKAARNFAASATATLRQLGF</sequence>
<comment type="caution">
    <text evidence="2">The sequence shown here is derived from an EMBL/GenBank/DDBJ whole genome shotgun (WGS) entry which is preliminary data.</text>
</comment>
<gene>
    <name evidence="2" type="ORF">HFQ13_09070</name>
</gene>
<dbReference type="InterPro" id="IPR002559">
    <property type="entry name" value="Transposase_11"/>
</dbReference>
<dbReference type="GO" id="GO:0004803">
    <property type="term" value="F:transposase activity"/>
    <property type="evidence" value="ECO:0007669"/>
    <property type="project" value="InterPro"/>
</dbReference>